<dbReference type="PANTHER" id="PTHR43580">
    <property type="entry name" value="OXIDOREDUCTASE GLYR1-RELATED"/>
    <property type="match status" value="1"/>
</dbReference>
<dbReference type="PIRSF" id="PIRSF000103">
    <property type="entry name" value="HIBADH"/>
    <property type="match status" value="1"/>
</dbReference>
<evidence type="ECO:0000256" key="1">
    <source>
        <dbReference type="ARBA" id="ARBA00009080"/>
    </source>
</evidence>
<protein>
    <submittedName>
        <fullName evidence="5">3-hydroxyisobutyrate dehydrogenase-like beta-hydroxyacid dehydrogenase</fullName>
    </submittedName>
</protein>
<dbReference type="GO" id="GO:0140673">
    <property type="term" value="P:transcription elongation-coupled chromatin remodeling"/>
    <property type="evidence" value="ECO:0007669"/>
    <property type="project" value="TreeGrafter"/>
</dbReference>
<sequence length="297" mass="30574">MNTNRQDAVTVLGLGLMGEALAHAFLRAGHPTTVWNRSPGRADRLVAEGARLAGSAAEAVAASPLVVVCLTGYDAVHDLLAPLEKTLDGRVLVNLTSGTSGAARETAAWAESRGAGYLDGAIMAVPQSIGTDDGLILYSGPRPVFDRYEPVLLGLGAKATYLGTDPGLSSLYDVASLSLSWSVLNGFLQGVALLGTAGVDAATFAAFAKEGLGAVVGWLDGYARQIDDGAYPALDATIDTQRAAMAHIVHESEALGVSAELPRFVKALADRAAAAGHGGSGYAAMIEQFRTPPQETV</sequence>
<evidence type="ECO:0000256" key="2">
    <source>
        <dbReference type="ARBA" id="ARBA00023002"/>
    </source>
</evidence>
<dbReference type="InterPro" id="IPR036291">
    <property type="entry name" value="NAD(P)-bd_dom_sf"/>
</dbReference>
<dbReference type="InterPro" id="IPR006115">
    <property type="entry name" value="6PGDH_NADP-bd"/>
</dbReference>
<feature type="domain" description="6-phosphogluconate dehydrogenase NADP-binding" evidence="3">
    <location>
        <begin position="9"/>
        <end position="163"/>
    </location>
</feature>
<comment type="caution">
    <text evidence="5">The sequence shown here is derived from an EMBL/GenBank/DDBJ whole genome shotgun (WGS) entry which is preliminary data.</text>
</comment>
<dbReference type="GO" id="GO:0003677">
    <property type="term" value="F:DNA binding"/>
    <property type="evidence" value="ECO:0007669"/>
    <property type="project" value="TreeGrafter"/>
</dbReference>
<dbReference type="InterPro" id="IPR051265">
    <property type="entry name" value="HIBADH-related_NP60_sf"/>
</dbReference>
<organism evidence="5 6">
    <name type="scientific">Nonomuraea endophytica</name>
    <dbReference type="NCBI Taxonomy" id="714136"/>
    <lineage>
        <taxon>Bacteria</taxon>
        <taxon>Bacillati</taxon>
        <taxon>Actinomycetota</taxon>
        <taxon>Actinomycetes</taxon>
        <taxon>Streptosporangiales</taxon>
        <taxon>Streptosporangiaceae</taxon>
        <taxon>Nonomuraea</taxon>
    </lineage>
</organism>
<dbReference type="InterPro" id="IPR015815">
    <property type="entry name" value="HIBADH-related"/>
</dbReference>
<keyword evidence="6" id="KW-1185">Reference proteome</keyword>
<dbReference type="Gene3D" id="1.10.1040.10">
    <property type="entry name" value="N-(1-d-carboxylethyl)-l-norvaline Dehydrogenase, domain 2"/>
    <property type="match status" value="1"/>
</dbReference>
<dbReference type="SUPFAM" id="SSF48179">
    <property type="entry name" value="6-phosphogluconate dehydrogenase C-terminal domain-like"/>
    <property type="match status" value="1"/>
</dbReference>
<evidence type="ECO:0000313" key="6">
    <source>
        <dbReference type="Proteomes" id="UP000568380"/>
    </source>
</evidence>
<dbReference type="InterPro" id="IPR008927">
    <property type="entry name" value="6-PGluconate_DH-like_C_sf"/>
</dbReference>
<dbReference type="Proteomes" id="UP000568380">
    <property type="component" value="Unassembled WGS sequence"/>
</dbReference>
<proteinExistence type="inferred from homology"/>
<reference evidence="5 6" key="1">
    <citation type="submission" date="2020-08" db="EMBL/GenBank/DDBJ databases">
        <title>Genomic Encyclopedia of Type Strains, Phase IV (KMG-IV): sequencing the most valuable type-strain genomes for metagenomic binning, comparative biology and taxonomic classification.</title>
        <authorList>
            <person name="Goeker M."/>
        </authorList>
    </citation>
    <scope>NUCLEOTIDE SEQUENCE [LARGE SCALE GENOMIC DNA]</scope>
    <source>
        <strain evidence="5 6">DSM 45385</strain>
    </source>
</reference>
<keyword evidence="2" id="KW-0560">Oxidoreductase</keyword>
<name>A0A7W8A5I0_9ACTN</name>
<gene>
    <name evidence="5" type="ORF">HNR40_004870</name>
</gene>
<evidence type="ECO:0000313" key="5">
    <source>
        <dbReference type="EMBL" id="MBB5079384.1"/>
    </source>
</evidence>
<dbReference type="RefSeq" id="WP_184964953.1">
    <property type="nucleotide sequence ID" value="NZ_JACHIN010000006.1"/>
</dbReference>
<dbReference type="GO" id="GO:0000785">
    <property type="term" value="C:chromatin"/>
    <property type="evidence" value="ECO:0007669"/>
    <property type="project" value="TreeGrafter"/>
</dbReference>
<feature type="domain" description="NADPH-dependent reductive aminase-like C-terminal" evidence="4">
    <location>
        <begin position="165"/>
        <end position="290"/>
    </location>
</feature>
<comment type="similarity">
    <text evidence="1">Belongs to the HIBADH-related family.</text>
</comment>
<dbReference type="SUPFAM" id="SSF51735">
    <property type="entry name" value="NAD(P)-binding Rossmann-fold domains"/>
    <property type="match status" value="1"/>
</dbReference>
<dbReference type="AlphaFoldDB" id="A0A7W8A5I0"/>
<dbReference type="InterPro" id="IPR048666">
    <property type="entry name" value="RedAm-like_C"/>
</dbReference>
<dbReference type="GO" id="GO:0031491">
    <property type="term" value="F:nucleosome binding"/>
    <property type="evidence" value="ECO:0007669"/>
    <property type="project" value="TreeGrafter"/>
</dbReference>
<dbReference type="GO" id="GO:0050661">
    <property type="term" value="F:NADP binding"/>
    <property type="evidence" value="ECO:0007669"/>
    <property type="project" value="InterPro"/>
</dbReference>
<dbReference type="EMBL" id="JACHIN010000006">
    <property type="protein sequence ID" value="MBB5079384.1"/>
    <property type="molecule type" value="Genomic_DNA"/>
</dbReference>
<evidence type="ECO:0000259" key="3">
    <source>
        <dbReference type="Pfam" id="PF03446"/>
    </source>
</evidence>
<dbReference type="Pfam" id="PF03446">
    <property type="entry name" value="NAD_binding_2"/>
    <property type="match status" value="1"/>
</dbReference>
<evidence type="ECO:0000259" key="4">
    <source>
        <dbReference type="Pfam" id="PF21761"/>
    </source>
</evidence>
<dbReference type="Gene3D" id="3.40.50.720">
    <property type="entry name" value="NAD(P)-binding Rossmann-like Domain"/>
    <property type="match status" value="1"/>
</dbReference>
<dbReference type="PANTHER" id="PTHR43580:SF2">
    <property type="entry name" value="CYTOKINE-LIKE NUCLEAR FACTOR N-PAC"/>
    <property type="match status" value="1"/>
</dbReference>
<dbReference type="InterPro" id="IPR013328">
    <property type="entry name" value="6PGD_dom2"/>
</dbReference>
<accession>A0A7W8A5I0</accession>
<dbReference type="GO" id="GO:0016491">
    <property type="term" value="F:oxidoreductase activity"/>
    <property type="evidence" value="ECO:0007669"/>
    <property type="project" value="UniProtKB-KW"/>
</dbReference>
<dbReference type="Pfam" id="PF21761">
    <property type="entry name" value="RedAm-like_C"/>
    <property type="match status" value="1"/>
</dbReference>